<sequence length="79" mass="8907">MRETMVFLGVFQPRSKEANPNPATYSIPGRKIIGDTRISSLISRFAVYPWFTHIAVNGTPVFEQMRFPKIQMGEFGGVS</sequence>
<accession>A0A6C0CX19</accession>
<name>A0A6C0CX19_9ZZZZ</name>
<evidence type="ECO:0000313" key="1">
    <source>
        <dbReference type="EMBL" id="QHT08055.1"/>
    </source>
</evidence>
<protein>
    <submittedName>
        <fullName evidence="1">Uncharacterized protein</fullName>
    </submittedName>
</protein>
<dbReference type="EMBL" id="MN739490">
    <property type="protein sequence ID" value="QHT08055.1"/>
    <property type="molecule type" value="Genomic_DNA"/>
</dbReference>
<dbReference type="AlphaFoldDB" id="A0A6C0CX19"/>
<organism evidence="1">
    <name type="scientific">viral metagenome</name>
    <dbReference type="NCBI Taxonomy" id="1070528"/>
    <lineage>
        <taxon>unclassified sequences</taxon>
        <taxon>metagenomes</taxon>
        <taxon>organismal metagenomes</taxon>
    </lineage>
</organism>
<proteinExistence type="predicted"/>
<reference evidence="1" key="1">
    <citation type="journal article" date="2020" name="Nature">
        <title>Giant virus diversity and host interactions through global metagenomics.</title>
        <authorList>
            <person name="Schulz F."/>
            <person name="Roux S."/>
            <person name="Paez-Espino D."/>
            <person name="Jungbluth S."/>
            <person name="Walsh D.A."/>
            <person name="Denef V.J."/>
            <person name="McMahon K.D."/>
            <person name="Konstantinidis K.T."/>
            <person name="Eloe-Fadrosh E.A."/>
            <person name="Kyrpides N.C."/>
            <person name="Woyke T."/>
        </authorList>
    </citation>
    <scope>NUCLEOTIDE SEQUENCE</scope>
    <source>
        <strain evidence="1">GVMAG-M-3300022752-39</strain>
    </source>
</reference>